<proteinExistence type="predicted"/>
<feature type="transmembrane region" description="Helical" evidence="5">
    <location>
        <begin position="78"/>
        <end position="95"/>
    </location>
</feature>
<dbReference type="GO" id="GO:0046983">
    <property type="term" value="F:protein dimerization activity"/>
    <property type="evidence" value="ECO:0007669"/>
    <property type="project" value="InterPro"/>
</dbReference>
<gene>
    <name evidence="7" type="ORF">ADK37_35875</name>
</gene>
<sequence>MSGNGITIGQRPHNGRQRVIKLLWTGIWLAYLSAPVNDLLHGGHSAGVRVLGWLGLVAFVAWYFALVFRAGRGDANRVVLGSLAVLTAQSTILALTLGREWLVLFVYVSVASGAALPARLARLTIPAVSGLLALLALVVPGGEAFLAGLLLPALLGGFSMSGVRELIRTTVALREARATVAQLAANEERLRLARDLHDLLGHSLSLITLKSELAGRMLPAHPEQAARQVADIEQVSRQALVDVREAVTGYRRPRLPAELAGARSALTAAGVTALLPVEPDLAGVPEESESVLAWALREAVTNVVRHSGARRCTVDLVRRRTLDGPVLELSVEDDGSGGPGDGPGNGLTGLTERLTKAGGSLEAGGTRHGFRVLARVPAADTAHVGSAP</sequence>
<accession>A0A0L8KUR2</accession>
<dbReference type="SUPFAM" id="SSF55874">
    <property type="entry name" value="ATPase domain of HSP90 chaperone/DNA topoisomerase II/histidine kinase"/>
    <property type="match status" value="1"/>
</dbReference>
<evidence type="ECO:0000256" key="3">
    <source>
        <dbReference type="ARBA" id="ARBA00023012"/>
    </source>
</evidence>
<dbReference type="InterPro" id="IPR050482">
    <property type="entry name" value="Sensor_HK_TwoCompSys"/>
</dbReference>
<evidence type="ECO:0000256" key="1">
    <source>
        <dbReference type="ARBA" id="ARBA00022679"/>
    </source>
</evidence>
<dbReference type="PATRIC" id="fig|67356.5.peg.7669"/>
<protein>
    <submittedName>
        <fullName evidence="7">Histidine kinase</fullName>
    </submittedName>
</protein>
<evidence type="ECO:0000313" key="8">
    <source>
        <dbReference type="Proteomes" id="UP000037251"/>
    </source>
</evidence>
<organism evidence="7 8">
    <name type="scientific">Streptomyces resistomycificus</name>
    <dbReference type="NCBI Taxonomy" id="67356"/>
    <lineage>
        <taxon>Bacteria</taxon>
        <taxon>Bacillati</taxon>
        <taxon>Actinomycetota</taxon>
        <taxon>Actinomycetes</taxon>
        <taxon>Kitasatosporales</taxon>
        <taxon>Streptomycetaceae</taxon>
        <taxon>Streptomyces</taxon>
        <taxon>Streptomyces aurantiacus group</taxon>
    </lineage>
</organism>
<reference evidence="8" key="1">
    <citation type="submission" date="2015-07" db="EMBL/GenBank/DDBJ databases">
        <authorList>
            <person name="Ju K.-S."/>
            <person name="Doroghazi J.R."/>
            <person name="Metcalf W.W."/>
        </authorList>
    </citation>
    <scope>NUCLEOTIDE SEQUENCE [LARGE SCALE GENOMIC DNA]</scope>
    <source>
        <strain evidence="8">NRRL 2290</strain>
    </source>
</reference>
<feature type="transmembrane region" description="Helical" evidence="5">
    <location>
        <begin position="101"/>
        <end position="120"/>
    </location>
</feature>
<feature type="domain" description="Signal transduction histidine kinase subgroup 3 dimerisation and phosphoacceptor" evidence="6">
    <location>
        <begin position="188"/>
        <end position="253"/>
    </location>
</feature>
<evidence type="ECO:0000256" key="4">
    <source>
        <dbReference type="SAM" id="MobiDB-lite"/>
    </source>
</evidence>
<keyword evidence="5" id="KW-0812">Transmembrane</keyword>
<evidence type="ECO:0000259" key="6">
    <source>
        <dbReference type="Pfam" id="PF07730"/>
    </source>
</evidence>
<feature type="compositionally biased region" description="Gly residues" evidence="4">
    <location>
        <begin position="336"/>
        <end position="347"/>
    </location>
</feature>
<keyword evidence="8" id="KW-1185">Reference proteome</keyword>
<dbReference type="InterPro" id="IPR011712">
    <property type="entry name" value="Sig_transdc_His_kin_sub3_dim/P"/>
</dbReference>
<dbReference type="InterPro" id="IPR036890">
    <property type="entry name" value="HATPase_C_sf"/>
</dbReference>
<evidence type="ECO:0000256" key="2">
    <source>
        <dbReference type="ARBA" id="ARBA00022777"/>
    </source>
</evidence>
<dbReference type="Pfam" id="PF07730">
    <property type="entry name" value="HisKA_3"/>
    <property type="match status" value="1"/>
</dbReference>
<dbReference type="EMBL" id="LGUS01000219">
    <property type="protein sequence ID" value="KOG29681.1"/>
    <property type="molecule type" value="Genomic_DNA"/>
</dbReference>
<keyword evidence="1" id="KW-0808">Transferase</keyword>
<dbReference type="GO" id="GO:0016020">
    <property type="term" value="C:membrane"/>
    <property type="evidence" value="ECO:0007669"/>
    <property type="project" value="InterPro"/>
</dbReference>
<feature type="transmembrane region" description="Helical" evidence="5">
    <location>
        <begin position="21"/>
        <end position="40"/>
    </location>
</feature>
<name>A0A0L8KUR2_9ACTN</name>
<keyword evidence="5" id="KW-1133">Transmembrane helix</keyword>
<keyword evidence="2 7" id="KW-0418">Kinase</keyword>
<dbReference type="AlphaFoldDB" id="A0A0L8KUR2"/>
<dbReference type="STRING" id="67356.AQJ84_13185"/>
<dbReference type="eggNOG" id="COG4585">
    <property type="taxonomic scope" value="Bacteria"/>
</dbReference>
<evidence type="ECO:0000256" key="5">
    <source>
        <dbReference type="SAM" id="Phobius"/>
    </source>
</evidence>
<dbReference type="PANTHER" id="PTHR24421:SF63">
    <property type="entry name" value="SENSOR HISTIDINE KINASE DESK"/>
    <property type="match status" value="1"/>
</dbReference>
<dbReference type="GO" id="GO:0000155">
    <property type="term" value="F:phosphorelay sensor kinase activity"/>
    <property type="evidence" value="ECO:0007669"/>
    <property type="project" value="InterPro"/>
</dbReference>
<evidence type="ECO:0000313" key="7">
    <source>
        <dbReference type="EMBL" id="KOG29681.1"/>
    </source>
</evidence>
<feature type="transmembrane region" description="Helical" evidence="5">
    <location>
        <begin position="132"/>
        <end position="155"/>
    </location>
</feature>
<feature type="region of interest" description="Disordered" evidence="4">
    <location>
        <begin position="329"/>
        <end position="351"/>
    </location>
</feature>
<dbReference type="Proteomes" id="UP000037251">
    <property type="component" value="Unassembled WGS sequence"/>
</dbReference>
<dbReference type="RefSeq" id="WP_053193149.1">
    <property type="nucleotide sequence ID" value="NZ_KQ948990.1"/>
</dbReference>
<keyword evidence="3" id="KW-0902">Two-component regulatory system</keyword>
<keyword evidence="5" id="KW-0472">Membrane</keyword>
<dbReference type="PANTHER" id="PTHR24421">
    <property type="entry name" value="NITRATE/NITRITE SENSOR PROTEIN NARX-RELATED"/>
    <property type="match status" value="1"/>
</dbReference>
<dbReference type="OrthoDB" id="5241784at2"/>
<feature type="transmembrane region" description="Helical" evidence="5">
    <location>
        <begin position="46"/>
        <end position="66"/>
    </location>
</feature>
<dbReference type="Gene3D" id="3.30.565.10">
    <property type="entry name" value="Histidine kinase-like ATPase, C-terminal domain"/>
    <property type="match status" value="1"/>
</dbReference>
<comment type="caution">
    <text evidence="7">The sequence shown here is derived from an EMBL/GenBank/DDBJ whole genome shotgun (WGS) entry which is preliminary data.</text>
</comment>
<dbReference type="Gene3D" id="1.20.5.1930">
    <property type="match status" value="1"/>
</dbReference>